<keyword evidence="5" id="KW-0547">Nucleotide-binding</keyword>
<dbReference type="InterPro" id="IPR015262">
    <property type="entry name" value="tRNA_Ile_lys_synt_subst-bd"/>
</dbReference>
<dbReference type="SUPFAM" id="SSF52402">
    <property type="entry name" value="Adenine nucleotide alpha hydrolases-like"/>
    <property type="match status" value="1"/>
</dbReference>
<evidence type="ECO:0000256" key="7">
    <source>
        <dbReference type="ARBA" id="ARBA00048539"/>
    </source>
</evidence>
<dbReference type="EC" id="6.3.4.19" evidence="1"/>
<dbReference type="InterPro" id="IPR012795">
    <property type="entry name" value="tRNA_Ile_lys_synt_N"/>
</dbReference>
<feature type="domain" description="tRNA(Ile)-lysidine/2-thiocytidine synthase N-terminal" evidence="9">
    <location>
        <begin position="44"/>
        <end position="219"/>
    </location>
</feature>
<evidence type="ECO:0000256" key="5">
    <source>
        <dbReference type="ARBA" id="ARBA00022741"/>
    </source>
</evidence>
<dbReference type="AlphaFoldDB" id="A0A6J6ZK33"/>
<dbReference type="InterPro" id="IPR014729">
    <property type="entry name" value="Rossmann-like_a/b/a_fold"/>
</dbReference>
<dbReference type="InterPro" id="IPR011063">
    <property type="entry name" value="TilS/TtcA_N"/>
</dbReference>
<keyword evidence="2" id="KW-0963">Cytoplasm</keyword>
<gene>
    <name evidence="11" type="ORF">UFOPK3174_00300</name>
</gene>
<evidence type="ECO:0000313" key="11">
    <source>
        <dbReference type="EMBL" id="CAB4822151.1"/>
    </source>
</evidence>
<evidence type="ECO:0000256" key="3">
    <source>
        <dbReference type="ARBA" id="ARBA00022598"/>
    </source>
</evidence>
<evidence type="ECO:0000256" key="4">
    <source>
        <dbReference type="ARBA" id="ARBA00022694"/>
    </source>
</evidence>
<evidence type="ECO:0000256" key="6">
    <source>
        <dbReference type="ARBA" id="ARBA00022840"/>
    </source>
</evidence>
<evidence type="ECO:0000259" key="9">
    <source>
        <dbReference type="Pfam" id="PF01171"/>
    </source>
</evidence>
<dbReference type="HAMAP" id="MF_01161">
    <property type="entry name" value="tRNA_Ile_lys_synt"/>
    <property type="match status" value="1"/>
</dbReference>
<proteinExistence type="inferred from homology"/>
<dbReference type="Gene3D" id="3.40.50.620">
    <property type="entry name" value="HUPs"/>
    <property type="match status" value="1"/>
</dbReference>
<dbReference type="Pfam" id="PF01171">
    <property type="entry name" value="ATP_bind_3"/>
    <property type="match status" value="1"/>
</dbReference>
<reference evidence="11" key="1">
    <citation type="submission" date="2020-05" db="EMBL/GenBank/DDBJ databases">
        <authorList>
            <person name="Chiriac C."/>
            <person name="Salcher M."/>
            <person name="Ghai R."/>
            <person name="Kavagutti S V."/>
        </authorList>
    </citation>
    <scope>NUCLEOTIDE SEQUENCE</scope>
</reference>
<keyword evidence="4" id="KW-0819">tRNA processing</keyword>
<dbReference type="CDD" id="cd01992">
    <property type="entry name" value="TilS_N"/>
    <property type="match status" value="1"/>
</dbReference>
<dbReference type="NCBIfam" id="TIGR02432">
    <property type="entry name" value="lysidine_TilS_N"/>
    <property type="match status" value="1"/>
</dbReference>
<name>A0A6J6ZK33_9ZZZZ</name>
<sequence>MSPSTSESSPYDASQNSNKPSHAMVTIRSAVRGHLEMCKAGERVIVACSGGADSLALSFAIIKEAQKLALHVIGITIDHQLQKQSAQQGQRVMEQLQLMGIAESEVVKVAVNITDGVEASARRSRYEALDAAADKYGASKVFLGHTRDDQAETVLLGLARGSGTRSLSGMAIESGKYIRPLLAITRAQTVAACEEEGLDFWTDPHNSNSDFLRVRVRNEVLPVLEKEMGPGVSAALARSSALLRDDADALDAMAKELFSTLESQSMDIGVLSKLPRALRTRIIRMALYEAQAPQGSITAEHVSEIEALITSWHGQGALSMPGGVKVERISGRLSLLPPKP</sequence>
<dbReference type="InterPro" id="IPR012094">
    <property type="entry name" value="tRNA_Ile_lys_synt"/>
</dbReference>
<dbReference type="SUPFAM" id="SSF82829">
    <property type="entry name" value="MesJ substrate recognition domain-like"/>
    <property type="match status" value="1"/>
</dbReference>
<dbReference type="EMBL" id="CAFABH010000003">
    <property type="protein sequence ID" value="CAB4822151.1"/>
    <property type="molecule type" value="Genomic_DNA"/>
</dbReference>
<comment type="catalytic activity">
    <reaction evidence="7">
        <text>cytidine(34) in tRNA(Ile2) + L-lysine + ATP = lysidine(34) in tRNA(Ile2) + AMP + diphosphate + H(+)</text>
        <dbReference type="Rhea" id="RHEA:43744"/>
        <dbReference type="Rhea" id="RHEA-COMP:10625"/>
        <dbReference type="Rhea" id="RHEA-COMP:10670"/>
        <dbReference type="ChEBI" id="CHEBI:15378"/>
        <dbReference type="ChEBI" id="CHEBI:30616"/>
        <dbReference type="ChEBI" id="CHEBI:32551"/>
        <dbReference type="ChEBI" id="CHEBI:33019"/>
        <dbReference type="ChEBI" id="CHEBI:82748"/>
        <dbReference type="ChEBI" id="CHEBI:83665"/>
        <dbReference type="ChEBI" id="CHEBI:456215"/>
        <dbReference type="EC" id="6.3.4.19"/>
    </reaction>
</comment>
<evidence type="ECO:0000259" key="10">
    <source>
        <dbReference type="Pfam" id="PF09179"/>
    </source>
</evidence>
<keyword evidence="3" id="KW-0436">Ligase</keyword>
<evidence type="ECO:0000256" key="1">
    <source>
        <dbReference type="ARBA" id="ARBA00013267"/>
    </source>
</evidence>
<dbReference type="GO" id="GO:0032267">
    <property type="term" value="F:tRNA(Ile)-lysidine synthase activity"/>
    <property type="evidence" value="ECO:0007669"/>
    <property type="project" value="UniProtKB-EC"/>
</dbReference>
<keyword evidence="6" id="KW-0067">ATP-binding</keyword>
<evidence type="ECO:0000256" key="2">
    <source>
        <dbReference type="ARBA" id="ARBA00022490"/>
    </source>
</evidence>
<dbReference type="Pfam" id="PF09179">
    <property type="entry name" value="TilS"/>
    <property type="match status" value="1"/>
</dbReference>
<dbReference type="GO" id="GO:0005737">
    <property type="term" value="C:cytoplasm"/>
    <property type="evidence" value="ECO:0007669"/>
    <property type="project" value="InterPro"/>
</dbReference>
<feature type="domain" description="tRNA(Ile)-lysidine synthase substrate-binding" evidence="10">
    <location>
        <begin position="267"/>
        <end position="333"/>
    </location>
</feature>
<accession>A0A6J6ZK33</accession>
<dbReference type="GO" id="GO:0008033">
    <property type="term" value="P:tRNA processing"/>
    <property type="evidence" value="ECO:0007669"/>
    <property type="project" value="UniProtKB-KW"/>
</dbReference>
<organism evidence="11">
    <name type="scientific">freshwater metagenome</name>
    <dbReference type="NCBI Taxonomy" id="449393"/>
    <lineage>
        <taxon>unclassified sequences</taxon>
        <taxon>metagenomes</taxon>
        <taxon>ecological metagenomes</taxon>
    </lineage>
</organism>
<protein>
    <recommendedName>
        <fullName evidence="1">tRNA(Ile)-lysidine synthetase</fullName>
        <ecNumber evidence="1">6.3.4.19</ecNumber>
    </recommendedName>
</protein>
<feature type="region of interest" description="Disordered" evidence="8">
    <location>
        <begin position="1"/>
        <end position="23"/>
    </location>
</feature>
<feature type="compositionally biased region" description="Polar residues" evidence="8">
    <location>
        <begin position="1"/>
        <end position="20"/>
    </location>
</feature>
<evidence type="ECO:0000256" key="8">
    <source>
        <dbReference type="SAM" id="MobiDB-lite"/>
    </source>
</evidence>
<dbReference type="PANTHER" id="PTHR43033:SF1">
    <property type="entry name" value="TRNA(ILE)-LYSIDINE SYNTHASE-RELATED"/>
    <property type="match status" value="1"/>
</dbReference>
<dbReference type="PANTHER" id="PTHR43033">
    <property type="entry name" value="TRNA(ILE)-LYSIDINE SYNTHASE-RELATED"/>
    <property type="match status" value="1"/>
</dbReference>
<dbReference type="GO" id="GO:0005524">
    <property type="term" value="F:ATP binding"/>
    <property type="evidence" value="ECO:0007669"/>
    <property type="project" value="UniProtKB-KW"/>
</dbReference>
<dbReference type="Gene3D" id="1.20.59.20">
    <property type="match status" value="1"/>
</dbReference>